<dbReference type="EMBL" id="OX465078">
    <property type="protein sequence ID" value="CAI9272960.1"/>
    <property type="molecule type" value="Genomic_DNA"/>
</dbReference>
<keyword evidence="1" id="KW-0472">Membrane</keyword>
<organism evidence="2 3">
    <name type="scientific">Lactuca saligna</name>
    <name type="common">Willowleaf lettuce</name>
    <dbReference type="NCBI Taxonomy" id="75948"/>
    <lineage>
        <taxon>Eukaryota</taxon>
        <taxon>Viridiplantae</taxon>
        <taxon>Streptophyta</taxon>
        <taxon>Embryophyta</taxon>
        <taxon>Tracheophyta</taxon>
        <taxon>Spermatophyta</taxon>
        <taxon>Magnoliopsida</taxon>
        <taxon>eudicotyledons</taxon>
        <taxon>Gunneridae</taxon>
        <taxon>Pentapetalae</taxon>
        <taxon>asterids</taxon>
        <taxon>campanulids</taxon>
        <taxon>Asterales</taxon>
        <taxon>Asteraceae</taxon>
        <taxon>Cichorioideae</taxon>
        <taxon>Cichorieae</taxon>
        <taxon>Lactucinae</taxon>
        <taxon>Lactuca</taxon>
    </lineage>
</organism>
<name>A0AA35YFE9_LACSI</name>
<proteinExistence type="predicted"/>
<dbReference type="Proteomes" id="UP001177003">
    <property type="component" value="Chromosome 2"/>
</dbReference>
<feature type="transmembrane region" description="Helical" evidence="1">
    <location>
        <begin position="97"/>
        <end position="123"/>
    </location>
</feature>
<accession>A0AA35YFE9</accession>
<evidence type="ECO:0000256" key="1">
    <source>
        <dbReference type="SAM" id="Phobius"/>
    </source>
</evidence>
<keyword evidence="1" id="KW-1133">Transmembrane helix</keyword>
<keyword evidence="3" id="KW-1185">Reference proteome</keyword>
<dbReference type="AlphaFoldDB" id="A0AA35YFE9"/>
<keyword evidence="1" id="KW-0812">Transmembrane</keyword>
<evidence type="ECO:0000313" key="2">
    <source>
        <dbReference type="EMBL" id="CAI9272960.1"/>
    </source>
</evidence>
<protein>
    <submittedName>
        <fullName evidence="2">Uncharacterized protein</fullName>
    </submittedName>
</protein>
<reference evidence="2" key="1">
    <citation type="submission" date="2023-04" db="EMBL/GenBank/DDBJ databases">
        <authorList>
            <person name="Vijverberg K."/>
            <person name="Xiong W."/>
            <person name="Schranz E."/>
        </authorList>
    </citation>
    <scope>NUCLEOTIDE SEQUENCE</scope>
</reference>
<gene>
    <name evidence="2" type="ORF">LSALG_LOCUS13135</name>
</gene>
<evidence type="ECO:0000313" key="3">
    <source>
        <dbReference type="Proteomes" id="UP001177003"/>
    </source>
</evidence>
<sequence>MSINNSSVFILCFLSNQVKLQELVSWFGASHFDNRIKISLASENISKLLPINPVYQQGKKTITKWERGRRREREEKEGTRDKIIGFLKKIGVVKSTLSVVLMGVLLANCCCQILLKALFYVLLMVPKDRLEL</sequence>